<name>A0A2H9TPX8_9FUNG</name>
<dbReference type="Pfam" id="PF04488">
    <property type="entry name" value="Gly_transf_sug"/>
    <property type="match status" value="1"/>
</dbReference>
<sequence>MITPKHGSNSIKPIVCYKRSRFGKYASHCSFGEPRLFYISIHHMLALVFVLFVECVHGMLLHMMWTTPAFTLRPRHLQVLQSYFHHHPNWHLRLYITDTNWANWRMILRPFYEAGYSMDLVTIDEEFLTLAAQVSEEATVWLENHEKWKTGPYYYSHLTDLLRFTLLYRDGGVYSDFDALLLRPMPIQEWLVGPSAGRTVIGRDRVPETCDWCLTGGMYLAPGVMLAERGSQLLKRALEIGFGGAYDPTVFNHAGPRAITMASKQVSRDLVIQLPSEVFYPVNYKEATQLFKAAPEGISAREMLERIKRRAVSLHFFGAQTKNISVEKESIMDILREGSVAYHVTDGTSIHLDVRASSKSTVQLEVDFGKISPSSCSGDSVAEINQCLSTVTVTPDPLFGITTVKAEMDGTTTIVSIYNLSALLTVTVKTMDRMHKVFELVSSLRQYYPNLPILVANDGSQAFDTPAGPKRGFTYLPLPYDTGLSEARNIMVDKVETPLMMILDDDFVFTEHSDLGYLVHQLISNRLDIVAASSPADRNQHGFNYVGLLERRDRQVHLIHGDRGGIPGSTCVRVDLVPNIFVARRVVLEKIRWDPILKLGEHEDFFLRAMEADIKVANCRSVELTHRQDPHWLNKTPYDRMRSRVWGFLKMALQKHSLDTLSVFGMTTMAIQGK</sequence>
<dbReference type="InterPro" id="IPR007652">
    <property type="entry name" value="A1-4-GlycosylTfrase_dom"/>
</dbReference>
<protein>
    <recommendedName>
        <fullName evidence="7">Glycosyltransferase 2-like domain-containing protein</fullName>
    </recommendedName>
</protein>
<dbReference type="CDD" id="cd00761">
    <property type="entry name" value="Glyco_tranf_GTA_type"/>
    <property type="match status" value="1"/>
</dbReference>
<dbReference type="PANTHER" id="PTHR15046">
    <property type="entry name" value="GLYCO_TRANS_2-LIKE DOMAIN-CONTAINING PROTEIN"/>
    <property type="match status" value="1"/>
</dbReference>
<evidence type="ECO:0000313" key="5">
    <source>
        <dbReference type="EMBL" id="PJF19792.1"/>
    </source>
</evidence>
<comment type="similarity">
    <text evidence="1">Belongs to the glycosyltransferase 32 family.</text>
</comment>
<gene>
    <name evidence="5" type="ORF">PSACC_00402</name>
</gene>
<dbReference type="EMBL" id="MTSL01000041">
    <property type="protein sequence ID" value="PJF19792.1"/>
    <property type="molecule type" value="Genomic_DNA"/>
</dbReference>
<dbReference type="Gene3D" id="3.90.550.20">
    <property type="match status" value="1"/>
</dbReference>
<feature type="domain" description="Glycosyltransferase 2-like" evidence="3">
    <location>
        <begin position="441"/>
        <end position="544"/>
    </location>
</feature>
<dbReference type="InterPro" id="IPR001173">
    <property type="entry name" value="Glyco_trans_2-like"/>
</dbReference>
<dbReference type="OrthoDB" id="2139606at2759"/>
<evidence type="ECO:0000259" key="4">
    <source>
        <dbReference type="Pfam" id="PF04572"/>
    </source>
</evidence>
<proteinExistence type="inferred from homology"/>
<dbReference type="AlphaFoldDB" id="A0A2H9TPX8"/>
<comment type="caution">
    <text evidence="5">The sequence shown here is derived from an EMBL/GenBank/DDBJ whole genome shotgun (WGS) entry which is preliminary data.</text>
</comment>
<dbReference type="Proteomes" id="UP000240830">
    <property type="component" value="Unassembled WGS sequence"/>
</dbReference>
<evidence type="ECO:0000313" key="6">
    <source>
        <dbReference type="Proteomes" id="UP000240830"/>
    </source>
</evidence>
<dbReference type="Pfam" id="PF00535">
    <property type="entry name" value="Glycos_transf_2"/>
    <property type="match status" value="1"/>
</dbReference>
<dbReference type="InterPro" id="IPR007577">
    <property type="entry name" value="GlycoTrfase_DXD_sugar-bd_CS"/>
</dbReference>
<dbReference type="Gene3D" id="3.90.550.10">
    <property type="entry name" value="Spore Coat Polysaccharide Biosynthesis Protein SpsA, Chain A"/>
    <property type="match status" value="1"/>
</dbReference>
<evidence type="ECO:0008006" key="7">
    <source>
        <dbReference type="Google" id="ProtNLM"/>
    </source>
</evidence>
<evidence type="ECO:0000256" key="1">
    <source>
        <dbReference type="ARBA" id="ARBA00009003"/>
    </source>
</evidence>
<keyword evidence="2" id="KW-1133">Transmembrane helix</keyword>
<dbReference type="STRING" id="1246581.A0A2H9TPX8"/>
<dbReference type="Pfam" id="PF04572">
    <property type="entry name" value="Gb3_synth"/>
    <property type="match status" value="1"/>
</dbReference>
<evidence type="ECO:0000256" key="2">
    <source>
        <dbReference type="SAM" id="Phobius"/>
    </source>
</evidence>
<feature type="transmembrane region" description="Helical" evidence="2">
    <location>
        <begin position="44"/>
        <end position="65"/>
    </location>
</feature>
<dbReference type="SUPFAM" id="SSF53448">
    <property type="entry name" value="Nucleotide-diphospho-sugar transferases"/>
    <property type="match status" value="2"/>
</dbReference>
<keyword evidence="2" id="KW-0812">Transmembrane</keyword>
<keyword evidence="6" id="KW-1185">Reference proteome</keyword>
<reference evidence="5 6" key="1">
    <citation type="submission" date="2016-10" db="EMBL/GenBank/DDBJ databases">
        <title>The genome of Paramicrosporidium saccamoebae is the missing link in understanding Cryptomycota and Microsporidia evolution.</title>
        <authorList>
            <person name="Quandt C.A."/>
            <person name="Beaudet D."/>
            <person name="Corsaro D."/>
            <person name="Michel R."/>
            <person name="Corradi N."/>
            <person name="James T."/>
        </authorList>
    </citation>
    <scope>NUCLEOTIDE SEQUENCE [LARGE SCALE GENOMIC DNA]</scope>
    <source>
        <strain evidence="5 6">KSL3</strain>
    </source>
</reference>
<accession>A0A2H9TPX8</accession>
<feature type="domain" description="Alpha 1,4-glycosyltransferase" evidence="4">
    <location>
        <begin position="228"/>
        <end position="330"/>
    </location>
</feature>
<evidence type="ECO:0000259" key="3">
    <source>
        <dbReference type="Pfam" id="PF00535"/>
    </source>
</evidence>
<dbReference type="PANTHER" id="PTHR15046:SF3">
    <property type="entry name" value="BETA-1,4 N-ACETYLGALACTOSAMINYLTRANSFERASE 2-LIKE"/>
    <property type="match status" value="1"/>
</dbReference>
<organism evidence="5 6">
    <name type="scientific">Paramicrosporidium saccamoebae</name>
    <dbReference type="NCBI Taxonomy" id="1246581"/>
    <lineage>
        <taxon>Eukaryota</taxon>
        <taxon>Fungi</taxon>
        <taxon>Fungi incertae sedis</taxon>
        <taxon>Cryptomycota</taxon>
        <taxon>Cryptomycota incertae sedis</taxon>
        <taxon>Paramicrosporidium</taxon>
    </lineage>
</organism>
<dbReference type="InterPro" id="IPR029044">
    <property type="entry name" value="Nucleotide-diphossugar_trans"/>
</dbReference>
<keyword evidence="2" id="KW-0472">Membrane</keyword>